<proteinExistence type="predicted"/>
<organism evidence="2 3">
    <name type="scientific">Steroidobacter flavus</name>
    <dbReference type="NCBI Taxonomy" id="1842136"/>
    <lineage>
        <taxon>Bacteria</taxon>
        <taxon>Pseudomonadati</taxon>
        <taxon>Pseudomonadota</taxon>
        <taxon>Gammaproteobacteria</taxon>
        <taxon>Steroidobacterales</taxon>
        <taxon>Steroidobacteraceae</taxon>
        <taxon>Steroidobacter</taxon>
    </lineage>
</organism>
<dbReference type="EMBL" id="JBHSDU010000015">
    <property type="protein sequence ID" value="MFC4313470.1"/>
    <property type="molecule type" value="Genomic_DNA"/>
</dbReference>
<feature type="compositionally biased region" description="Low complexity" evidence="1">
    <location>
        <begin position="123"/>
        <end position="132"/>
    </location>
</feature>
<keyword evidence="3" id="KW-1185">Reference proteome</keyword>
<accession>A0ABV8T2Z5</accession>
<evidence type="ECO:0000313" key="3">
    <source>
        <dbReference type="Proteomes" id="UP001595904"/>
    </source>
</evidence>
<sequence>MLAHGALAQQQSDSKPESKQGQDDLDVTMQIIVDPDAKLPDEVVRRIPLPERKSAESSGAAADKKAAKAAAAESKQAAREAKELAKEASQAAKEEAAEQREAARRARAEEREREKENRPPRGNPNAPGQQPR</sequence>
<comment type="caution">
    <text evidence="2">The sequence shown here is derived from an EMBL/GenBank/DDBJ whole genome shotgun (WGS) entry which is preliminary data.</text>
</comment>
<name>A0ABV8T2Z5_9GAMM</name>
<protein>
    <submittedName>
        <fullName evidence="2">Uncharacterized protein</fullName>
    </submittedName>
</protein>
<evidence type="ECO:0000313" key="2">
    <source>
        <dbReference type="EMBL" id="MFC4313470.1"/>
    </source>
</evidence>
<feature type="region of interest" description="Disordered" evidence="1">
    <location>
        <begin position="1"/>
        <end position="132"/>
    </location>
</feature>
<dbReference type="RefSeq" id="WP_380603817.1">
    <property type="nucleotide sequence ID" value="NZ_JBHSDU010000015.1"/>
</dbReference>
<gene>
    <name evidence="2" type="ORF">ACFPN2_30620</name>
</gene>
<feature type="compositionally biased region" description="Basic and acidic residues" evidence="1">
    <location>
        <begin position="76"/>
        <end position="119"/>
    </location>
</feature>
<evidence type="ECO:0000256" key="1">
    <source>
        <dbReference type="SAM" id="MobiDB-lite"/>
    </source>
</evidence>
<dbReference type="Proteomes" id="UP001595904">
    <property type="component" value="Unassembled WGS sequence"/>
</dbReference>
<reference evidence="3" key="1">
    <citation type="journal article" date="2019" name="Int. J. Syst. Evol. Microbiol.">
        <title>The Global Catalogue of Microorganisms (GCM) 10K type strain sequencing project: providing services to taxonomists for standard genome sequencing and annotation.</title>
        <authorList>
            <consortium name="The Broad Institute Genomics Platform"/>
            <consortium name="The Broad Institute Genome Sequencing Center for Infectious Disease"/>
            <person name="Wu L."/>
            <person name="Ma J."/>
        </authorList>
    </citation>
    <scope>NUCLEOTIDE SEQUENCE [LARGE SCALE GENOMIC DNA]</scope>
    <source>
        <strain evidence="3">CGMCC 1.10759</strain>
    </source>
</reference>
<feature type="compositionally biased region" description="Basic and acidic residues" evidence="1">
    <location>
        <begin position="35"/>
        <end position="55"/>
    </location>
</feature>